<proteinExistence type="inferred from homology"/>
<feature type="domain" description="ABC transmembrane type-1" evidence="7">
    <location>
        <begin position="38"/>
        <end position="225"/>
    </location>
</feature>
<evidence type="ECO:0000256" key="5">
    <source>
        <dbReference type="ARBA" id="ARBA00023136"/>
    </source>
</evidence>
<dbReference type="PANTHER" id="PTHR30177:SF33">
    <property type="entry name" value="POSSIBLE OSMOPROTECTANT (GLYCINE BETAINE_CARNITINE_CHOLINE_L-PROLINE) TRANSPORT INTEGRAL MEMBRANE PROTEIN ABC TRANSPORTER PROZ"/>
    <property type="match status" value="1"/>
</dbReference>
<dbReference type="SUPFAM" id="SSF161098">
    <property type="entry name" value="MetI-like"/>
    <property type="match status" value="1"/>
</dbReference>
<evidence type="ECO:0000256" key="6">
    <source>
        <dbReference type="RuleBase" id="RU363032"/>
    </source>
</evidence>
<comment type="similarity">
    <text evidence="6">Belongs to the binding-protein-dependent transport system permease family.</text>
</comment>
<organism evidence="8 9">
    <name type="scientific">Amycolatopsis acidiphila</name>
    <dbReference type="NCBI Taxonomy" id="715473"/>
    <lineage>
        <taxon>Bacteria</taxon>
        <taxon>Bacillati</taxon>
        <taxon>Actinomycetota</taxon>
        <taxon>Actinomycetes</taxon>
        <taxon>Pseudonocardiales</taxon>
        <taxon>Pseudonocardiaceae</taxon>
        <taxon>Amycolatopsis</taxon>
    </lineage>
</organism>
<dbReference type="Pfam" id="PF00528">
    <property type="entry name" value="BPD_transp_1"/>
    <property type="match status" value="1"/>
</dbReference>
<name>A0A558AN74_9PSEU</name>
<reference evidence="8 9" key="1">
    <citation type="submission" date="2019-07" db="EMBL/GenBank/DDBJ databases">
        <title>New species of Amycolatopsis and Streptomyces.</title>
        <authorList>
            <person name="Duangmal K."/>
            <person name="Teo W.F.A."/>
            <person name="Lipun K."/>
        </authorList>
    </citation>
    <scope>NUCLEOTIDE SEQUENCE [LARGE SCALE GENOMIC DNA]</scope>
    <source>
        <strain evidence="8 9">JCM 30562</strain>
    </source>
</reference>
<dbReference type="Gene3D" id="1.10.3720.10">
    <property type="entry name" value="MetI-like"/>
    <property type="match status" value="1"/>
</dbReference>
<keyword evidence="2 6" id="KW-0813">Transport</keyword>
<keyword evidence="5 6" id="KW-0472">Membrane</keyword>
<feature type="transmembrane region" description="Helical" evidence="6">
    <location>
        <begin position="157"/>
        <end position="183"/>
    </location>
</feature>
<keyword evidence="4 6" id="KW-1133">Transmembrane helix</keyword>
<feature type="transmembrane region" description="Helical" evidence="6">
    <location>
        <begin position="108"/>
        <end position="131"/>
    </location>
</feature>
<dbReference type="PANTHER" id="PTHR30177">
    <property type="entry name" value="GLYCINE BETAINE/L-PROLINE TRANSPORT SYSTEM PERMEASE PROTEIN PROW"/>
    <property type="match status" value="1"/>
</dbReference>
<evidence type="ECO:0000256" key="1">
    <source>
        <dbReference type="ARBA" id="ARBA00004141"/>
    </source>
</evidence>
<dbReference type="PROSITE" id="PS50928">
    <property type="entry name" value="ABC_TM1"/>
    <property type="match status" value="1"/>
</dbReference>
<dbReference type="InterPro" id="IPR051204">
    <property type="entry name" value="ABC_transp_perm/SBD"/>
</dbReference>
<keyword evidence="9" id="KW-1185">Reference proteome</keyword>
<dbReference type="AlphaFoldDB" id="A0A558AN74"/>
<dbReference type="GO" id="GO:0005886">
    <property type="term" value="C:plasma membrane"/>
    <property type="evidence" value="ECO:0007669"/>
    <property type="project" value="UniProtKB-SubCell"/>
</dbReference>
<feature type="transmembrane region" description="Helical" evidence="6">
    <location>
        <begin position="44"/>
        <end position="64"/>
    </location>
</feature>
<evidence type="ECO:0000256" key="3">
    <source>
        <dbReference type="ARBA" id="ARBA00022692"/>
    </source>
</evidence>
<dbReference type="Proteomes" id="UP000318578">
    <property type="component" value="Unassembled WGS sequence"/>
</dbReference>
<comment type="subcellular location">
    <subcellularLocation>
        <location evidence="6">Cell membrane</location>
        <topology evidence="6">Multi-pass membrane protein</topology>
    </subcellularLocation>
    <subcellularLocation>
        <location evidence="1">Membrane</location>
        <topology evidence="1">Multi-pass membrane protein</topology>
    </subcellularLocation>
</comment>
<dbReference type="OrthoDB" id="5244012at2"/>
<evidence type="ECO:0000256" key="4">
    <source>
        <dbReference type="ARBA" id="ARBA00022989"/>
    </source>
</evidence>
<evidence type="ECO:0000313" key="8">
    <source>
        <dbReference type="EMBL" id="TVT25713.1"/>
    </source>
</evidence>
<keyword evidence="3 6" id="KW-0812">Transmembrane</keyword>
<sequence>MGAEEGARVSNIFAEAWDWLGQPNRWSWSDPAGIPYRTVEHLSFSALSLVVAAALTIPPALWLAHYRRGAFLASSVINIGRAIPSFGLIILFWFLASRWDVNTDFWPLLIALVALALPPLFTNTYAGVISVDADAVDAARGTGYTERQIMFRMELPLALPVILAGARVAFLQLVATVAIGAIVNDGGGLGRYIVDGFAQGRAGYGEILAGGVAVIVLALLCEGIFSLITRWAVPKGLTVESAQQPQVL</sequence>
<feature type="transmembrane region" description="Helical" evidence="6">
    <location>
        <begin position="76"/>
        <end position="96"/>
    </location>
</feature>
<evidence type="ECO:0000313" key="9">
    <source>
        <dbReference type="Proteomes" id="UP000318578"/>
    </source>
</evidence>
<gene>
    <name evidence="8" type="ORF">FNH06_02645</name>
</gene>
<dbReference type="EMBL" id="VJZA01000002">
    <property type="protein sequence ID" value="TVT25713.1"/>
    <property type="molecule type" value="Genomic_DNA"/>
</dbReference>
<accession>A0A558AN74</accession>
<comment type="caution">
    <text evidence="8">The sequence shown here is derived from an EMBL/GenBank/DDBJ whole genome shotgun (WGS) entry which is preliminary data.</text>
</comment>
<evidence type="ECO:0000259" key="7">
    <source>
        <dbReference type="PROSITE" id="PS50928"/>
    </source>
</evidence>
<dbReference type="CDD" id="cd06261">
    <property type="entry name" value="TM_PBP2"/>
    <property type="match status" value="1"/>
</dbReference>
<dbReference type="InterPro" id="IPR035906">
    <property type="entry name" value="MetI-like_sf"/>
</dbReference>
<dbReference type="RefSeq" id="WP_144632989.1">
    <property type="nucleotide sequence ID" value="NZ_BNAX01000013.1"/>
</dbReference>
<protein>
    <submittedName>
        <fullName evidence="8">ABC transporter permease</fullName>
    </submittedName>
</protein>
<feature type="transmembrane region" description="Helical" evidence="6">
    <location>
        <begin position="203"/>
        <end position="228"/>
    </location>
</feature>
<dbReference type="InterPro" id="IPR000515">
    <property type="entry name" value="MetI-like"/>
</dbReference>
<dbReference type="GO" id="GO:0031460">
    <property type="term" value="P:glycine betaine transport"/>
    <property type="evidence" value="ECO:0007669"/>
    <property type="project" value="TreeGrafter"/>
</dbReference>
<evidence type="ECO:0000256" key="2">
    <source>
        <dbReference type="ARBA" id="ARBA00022448"/>
    </source>
</evidence>
<dbReference type="GO" id="GO:0055085">
    <property type="term" value="P:transmembrane transport"/>
    <property type="evidence" value="ECO:0007669"/>
    <property type="project" value="InterPro"/>
</dbReference>